<evidence type="ECO:0000259" key="2">
    <source>
        <dbReference type="Pfam" id="PF01575"/>
    </source>
</evidence>
<dbReference type="AlphaFoldDB" id="A0A397Q6S7"/>
<dbReference type="GO" id="GO:0006633">
    <property type="term" value="P:fatty acid biosynthetic process"/>
    <property type="evidence" value="ECO:0007669"/>
    <property type="project" value="TreeGrafter"/>
</dbReference>
<reference evidence="3 4" key="1">
    <citation type="submission" date="2018-08" db="EMBL/GenBank/DDBJ databases">
        <title>Genomic Encyclopedia of Archaeal and Bacterial Type Strains, Phase II (KMG-II): from individual species to whole genera.</title>
        <authorList>
            <person name="Goeker M."/>
        </authorList>
    </citation>
    <scope>NUCLEOTIDE SEQUENCE [LARGE SCALE GENOMIC DNA]</scope>
    <source>
        <strain evidence="3 4">DSM 5002</strain>
    </source>
</reference>
<evidence type="ECO:0000256" key="1">
    <source>
        <dbReference type="ARBA" id="ARBA00023239"/>
    </source>
</evidence>
<evidence type="ECO:0000313" key="4">
    <source>
        <dbReference type="Proteomes" id="UP000266273"/>
    </source>
</evidence>
<gene>
    <name evidence="3" type="ORF">BXY53_1769</name>
</gene>
<dbReference type="InterPro" id="IPR050965">
    <property type="entry name" value="UPF0336/Enoyl-CoA_hydratase"/>
</dbReference>
<comment type="caution">
    <text evidence="3">The sequence shown here is derived from an EMBL/GenBank/DDBJ whole genome shotgun (WGS) entry which is preliminary data.</text>
</comment>
<dbReference type="PANTHER" id="PTHR43437:SF3">
    <property type="entry name" value="HYDROXYACYL-THIOESTER DEHYDRATASE TYPE 2, MITOCHONDRIAL"/>
    <property type="match status" value="1"/>
</dbReference>
<dbReference type="FunFam" id="3.10.129.10:FF:000042">
    <property type="entry name" value="MaoC domain protein dehydratase"/>
    <property type="match status" value="1"/>
</dbReference>
<dbReference type="Proteomes" id="UP000266273">
    <property type="component" value="Unassembled WGS sequence"/>
</dbReference>
<keyword evidence="4" id="KW-1185">Reference proteome</keyword>
<name>A0A397Q6S7_9HYPH</name>
<evidence type="ECO:0000313" key="3">
    <source>
        <dbReference type="EMBL" id="RIA56663.1"/>
    </source>
</evidence>
<dbReference type="SUPFAM" id="SSF54637">
    <property type="entry name" value="Thioesterase/thiol ester dehydrase-isomerase"/>
    <property type="match status" value="1"/>
</dbReference>
<dbReference type="InterPro" id="IPR002539">
    <property type="entry name" value="MaoC-like_dom"/>
</dbReference>
<protein>
    <submittedName>
        <fullName evidence="3">3-hydroxybutyryl-CoA dehydratase</fullName>
    </submittedName>
</protein>
<dbReference type="InterPro" id="IPR029069">
    <property type="entry name" value="HotDog_dom_sf"/>
</dbReference>
<dbReference type="GO" id="GO:0019171">
    <property type="term" value="F:(3R)-hydroxyacyl-[acyl-carrier-protein] dehydratase activity"/>
    <property type="evidence" value="ECO:0007669"/>
    <property type="project" value="TreeGrafter"/>
</dbReference>
<dbReference type="Gene3D" id="3.10.129.10">
    <property type="entry name" value="Hotdog Thioesterase"/>
    <property type="match status" value="1"/>
</dbReference>
<keyword evidence="1" id="KW-0456">Lyase</keyword>
<dbReference type="RefSeq" id="WP_280985256.1">
    <property type="nucleotide sequence ID" value="NZ_QXDF01000001.1"/>
</dbReference>
<proteinExistence type="predicted"/>
<accession>A0A397Q6S7</accession>
<feature type="domain" description="MaoC-like" evidence="2">
    <location>
        <begin position="55"/>
        <end position="144"/>
    </location>
</feature>
<dbReference type="PANTHER" id="PTHR43437">
    <property type="entry name" value="HYDROXYACYL-THIOESTER DEHYDRATASE TYPE 2, MITOCHONDRIAL-RELATED"/>
    <property type="match status" value="1"/>
</dbReference>
<dbReference type="EMBL" id="QXDF01000001">
    <property type="protein sequence ID" value="RIA56663.1"/>
    <property type="molecule type" value="Genomic_DNA"/>
</dbReference>
<sequence>MKWLPERMRQALGAKTREAHPAGSVEAHIDAWAPPPEHYYHFEDLAVGMAEEYFHTITDDDVAAFAALTGDTNPVHHNQEYAARTRFKAPIVHGMLTASYISTVLGTKLPGAGAIYLSQTLKFLAPVYHGDTVVARAEITDLIAEKSRAVLRCTCSVEDRVVLEGEAVLMVPRRESNQ</sequence>
<dbReference type="CDD" id="cd03449">
    <property type="entry name" value="R_hydratase"/>
    <property type="match status" value="1"/>
</dbReference>
<organism evidence="3 4">
    <name type="scientific">Dichotomicrobium thermohalophilum</name>
    <dbReference type="NCBI Taxonomy" id="933063"/>
    <lineage>
        <taxon>Bacteria</taxon>
        <taxon>Pseudomonadati</taxon>
        <taxon>Pseudomonadota</taxon>
        <taxon>Alphaproteobacteria</taxon>
        <taxon>Hyphomicrobiales</taxon>
        <taxon>Hyphomicrobiaceae</taxon>
        <taxon>Dichotomicrobium</taxon>
    </lineage>
</organism>
<dbReference type="Pfam" id="PF01575">
    <property type="entry name" value="MaoC_dehydratas"/>
    <property type="match status" value="1"/>
</dbReference>